<protein>
    <recommendedName>
        <fullName evidence="3">DUF2093 domain-containing protein</fullName>
    </recommendedName>
</protein>
<dbReference type="InterPro" id="IPR018661">
    <property type="entry name" value="DUF2093"/>
</dbReference>
<comment type="caution">
    <text evidence="1">The sequence shown here is derived from an EMBL/GenBank/DDBJ whole genome shotgun (WGS) entry which is preliminary data.</text>
</comment>
<evidence type="ECO:0008006" key="3">
    <source>
        <dbReference type="Google" id="ProtNLM"/>
    </source>
</evidence>
<keyword evidence="2" id="KW-1185">Reference proteome</keyword>
<proteinExistence type="predicted"/>
<gene>
    <name evidence="1" type="ORF">GCM10010862_02070</name>
</gene>
<sequence length="75" mass="8629">MAMNIFDKGFTPAEAQLRYLDADYVVLRPGSFVRCAITGRPIPLDELFYWSVERQEAYADIETAGEAYRRHKLGK</sequence>
<dbReference type="EMBL" id="BSNS01000002">
    <property type="protein sequence ID" value="GLQ52949.1"/>
    <property type="molecule type" value="Genomic_DNA"/>
</dbReference>
<reference evidence="2" key="1">
    <citation type="journal article" date="2019" name="Int. J. Syst. Evol. Microbiol.">
        <title>The Global Catalogue of Microorganisms (GCM) 10K type strain sequencing project: providing services to taxonomists for standard genome sequencing and annotation.</title>
        <authorList>
            <consortium name="The Broad Institute Genomics Platform"/>
            <consortium name="The Broad Institute Genome Sequencing Center for Infectious Disease"/>
            <person name="Wu L."/>
            <person name="Ma J."/>
        </authorList>
    </citation>
    <scope>NUCLEOTIDE SEQUENCE [LARGE SCALE GENOMIC DNA]</scope>
    <source>
        <strain evidence="2">NBRC 112416</strain>
    </source>
</reference>
<dbReference type="Pfam" id="PF09866">
    <property type="entry name" value="DUF2093"/>
    <property type="match status" value="1"/>
</dbReference>
<evidence type="ECO:0000313" key="1">
    <source>
        <dbReference type="EMBL" id="GLQ52949.1"/>
    </source>
</evidence>
<evidence type="ECO:0000313" key="2">
    <source>
        <dbReference type="Proteomes" id="UP001156691"/>
    </source>
</evidence>
<dbReference type="Proteomes" id="UP001156691">
    <property type="component" value="Unassembled WGS sequence"/>
</dbReference>
<accession>A0ABQ5VZE8</accession>
<organism evidence="1 2">
    <name type="scientific">Devosia nitrariae</name>
    <dbReference type="NCBI Taxonomy" id="2071872"/>
    <lineage>
        <taxon>Bacteria</taxon>
        <taxon>Pseudomonadati</taxon>
        <taxon>Pseudomonadota</taxon>
        <taxon>Alphaproteobacteria</taxon>
        <taxon>Hyphomicrobiales</taxon>
        <taxon>Devosiaceae</taxon>
        <taxon>Devosia</taxon>
    </lineage>
</organism>
<name>A0ABQ5VZE8_9HYPH</name>